<evidence type="ECO:0000313" key="8">
    <source>
        <dbReference type="EMBL" id="KAE9458493.1"/>
    </source>
</evidence>
<accession>A0A6A4LGU3</accession>
<feature type="domain" description="OVATE" evidence="7">
    <location>
        <begin position="49"/>
        <end position="71"/>
    </location>
</feature>
<evidence type="ECO:0000256" key="3">
    <source>
        <dbReference type="ARBA" id="ARBA00023015"/>
    </source>
</evidence>
<protein>
    <recommendedName>
        <fullName evidence="7">OVATE domain-containing protein</fullName>
    </recommendedName>
</protein>
<dbReference type="InterPro" id="IPR006458">
    <property type="entry name" value="Ovate_C"/>
</dbReference>
<keyword evidence="3" id="KW-0805">Transcription regulation</keyword>
<sequence length="75" mass="8165">MNSAYDTTTELEDPDGGGGGGDSVEDVFSGLRMAERLFFESGETMLVAMDPYADFKRSMEEMVEANGLKEEELTG</sequence>
<evidence type="ECO:0000259" key="7">
    <source>
        <dbReference type="Pfam" id="PF04844"/>
    </source>
</evidence>
<dbReference type="GO" id="GO:0045892">
    <property type="term" value="P:negative regulation of DNA-templated transcription"/>
    <property type="evidence" value="ECO:0007669"/>
    <property type="project" value="UniProtKB-ARBA"/>
</dbReference>
<dbReference type="AlphaFoldDB" id="A0A6A4LGU3"/>
<comment type="subcellular location">
    <subcellularLocation>
        <location evidence="1">Nucleus</location>
    </subcellularLocation>
</comment>
<evidence type="ECO:0000256" key="6">
    <source>
        <dbReference type="SAM" id="MobiDB-lite"/>
    </source>
</evidence>
<keyword evidence="2" id="KW-0678">Repressor</keyword>
<evidence type="ECO:0000256" key="2">
    <source>
        <dbReference type="ARBA" id="ARBA00022491"/>
    </source>
</evidence>
<comment type="caution">
    <text evidence="8">The sequence shown here is derived from an EMBL/GenBank/DDBJ whole genome shotgun (WGS) entry which is preliminary data.</text>
</comment>
<evidence type="ECO:0000256" key="4">
    <source>
        <dbReference type="ARBA" id="ARBA00023163"/>
    </source>
</evidence>
<feature type="non-terminal residue" evidence="8">
    <location>
        <position position="1"/>
    </location>
</feature>
<evidence type="ECO:0000256" key="5">
    <source>
        <dbReference type="ARBA" id="ARBA00023242"/>
    </source>
</evidence>
<reference evidence="8" key="1">
    <citation type="journal article" date="2019" name="Genome Biol. Evol.">
        <title>The Rhododendron genome and chromosomal organization provide insight into shared whole-genome duplications across the heath family (Ericaceae).</title>
        <authorList>
            <person name="Soza V.L."/>
            <person name="Lindsley D."/>
            <person name="Waalkes A."/>
            <person name="Ramage E."/>
            <person name="Patwardhan R.P."/>
            <person name="Burton J.N."/>
            <person name="Adey A."/>
            <person name="Kumar A."/>
            <person name="Qiu R."/>
            <person name="Shendure J."/>
            <person name="Hall B."/>
        </authorList>
    </citation>
    <scope>NUCLEOTIDE SEQUENCE</scope>
    <source>
        <strain evidence="8">RSF 1966-606</strain>
    </source>
</reference>
<dbReference type="Pfam" id="PF04844">
    <property type="entry name" value="Ovate"/>
    <property type="match status" value="1"/>
</dbReference>
<dbReference type="OrthoDB" id="689823at2759"/>
<dbReference type="GO" id="GO:0005634">
    <property type="term" value="C:nucleus"/>
    <property type="evidence" value="ECO:0007669"/>
    <property type="project" value="UniProtKB-SubCell"/>
</dbReference>
<keyword evidence="5" id="KW-0539">Nucleus</keyword>
<proteinExistence type="predicted"/>
<dbReference type="EMBL" id="QEFC01001280">
    <property type="protein sequence ID" value="KAE9458493.1"/>
    <property type="molecule type" value="Genomic_DNA"/>
</dbReference>
<gene>
    <name evidence="8" type="ORF">C3L33_09604</name>
</gene>
<name>A0A6A4LGU3_9ERIC</name>
<organism evidence="8">
    <name type="scientific">Rhododendron williamsianum</name>
    <dbReference type="NCBI Taxonomy" id="262921"/>
    <lineage>
        <taxon>Eukaryota</taxon>
        <taxon>Viridiplantae</taxon>
        <taxon>Streptophyta</taxon>
        <taxon>Embryophyta</taxon>
        <taxon>Tracheophyta</taxon>
        <taxon>Spermatophyta</taxon>
        <taxon>Magnoliopsida</taxon>
        <taxon>eudicotyledons</taxon>
        <taxon>Gunneridae</taxon>
        <taxon>Pentapetalae</taxon>
        <taxon>asterids</taxon>
        <taxon>Ericales</taxon>
        <taxon>Ericaceae</taxon>
        <taxon>Ericoideae</taxon>
        <taxon>Rhodoreae</taxon>
        <taxon>Rhododendron</taxon>
    </lineage>
</organism>
<evidence type="ECO:0000256" key="1">
    <source>
        <dbReference type="ARBA" id="ARBA00004123"/>
    </source>
</evidence>
<feature type="region of interest" description="Disordered" evidence="6">
    <location>
        <begin position="1"/>
        <end position="24"/>
    </location>
</feature>
<keyword evidence="4" id="KW-0804">Transcription</keyword>